<keyword evidence="1" id="KW-0472">Membrane</keyword>
<dbReference type="Proteomes" id="UP000695023">
    <property type="component" value="Unplaced"/>
</dbReference>
<evidence type="ECO:0000313" key="5">
    <source>
        <dbReference type="RefSeq" id="XP_013763517.1"/>
    </source>
</evidence>
<dbReference type="GeneID" id="106456020"/>
<proteinExistence type="predicted"/>
<reference evidence="5" key="1">
    <citation type="submission" date="2025-08" db="UniProtKB">
        <authorList>
            <consortium name="RefSeq"/>
        </authorList>
    </citation>
    <scope>IDENTIFICATION</scope>
</reference>
<evidence type="ECO:0000256" key="1">
    <source>
        <dbReference type="SAM" id="Phobius"/>
    </source>
</evidence>
<accession>A0A9Y6J8B6</accession>
<dbReference type="PROSITE" id="PS50835">
    <property type="entry name" value="IG_LIKE"/>
    <property type="match status" value="1"/>
</dbReference>
<evidence type="ECO:0000259" key="3">
    <source>
        <dbReference type="PROSITE" id="PS50835"/>
    </source>
</evidence>
<name>A0A9Y6J8B6_9CICH</name>
<feature type="transmembrane region" description="Helical" evidence="1">
    <location>
        <begin position="184"/>
        <end position="205"/>
    </location>
</feature>
<sequence length="240" mass="25712">MKAVLGLMVILLGVSHAPVSSVLLVSECLSQGEMRVSCLSEGGDSPQYSWALDGRTLTDAELLSGNNKSNNIILKQHISGCLVCSVRNNVSDVSEEQKTCRFINCTSINGTEILGWVPVNSNSLCIEPTTEPTPVTPTAVGFINCTSINGTQILGWVHADSNSLCIEPTTEPTPVTLTAVGTSWFIFGLKAAVVILSLSGIWIWFTWKKKTILEGPAVPEKVESPDNSVLMIEMSPCSNT</sequence>
<dbReference type="InterPro" id="IPR013783">
    <property type="entry name" value="Ig-like_fold"/>
</dbReference>
<protein>
    <submittedName>
        <fullName evidence="5">Uncharacterized protein LOC106456020</fullName>
    </submittedName>
</protein>
<dbReference type="RefSeq" id="XP_013763517.1">
    <property type="nucleotide sequence ID" value="XM_013908063.1"/>
</dbReference>
<keyword evidence="2" id="KW-0732">Signal</keyword>
<gene>
    <name evidence="5" type="primary">LOC106456020</name>
</gene>
<keyword evidence="4" id="KW-1185">Reference proteome</keyword>
<keyword evidence="1" id="KW-0812">Transmembrane</keyword>
<organism evidence="4 5">
    <name type="scientific">Pundamilia nyererei</name>
    <dbReference type="NCBI Taxonomy" id="303518"/>
    <lineage>
        <taxon>Eukaryota</taxon>
        <taxon>Metazoa</taxon>
        <taxon>Chordata</taxon>
        <taxon>Craniata</taxon>
        <taxon>Vertebrata</taxon>
        <taxon>Euteleostomi</taxon>
        <taxon>Actinopterygii</taxon>
        <taxon>Neopterygii</taxon>
        <taxon>Teleostei</taxon>
        <taxon>Neoteleostei</taxon>
        <taxon>Acanthomorphata</taxon>
        <taxon>Ovalentaria</taxon>
        <taxon>Cichlomorphae</taxon>
        <taxon>Cichliformes</taxon>
        <taxon>Cichlidae</taxon>
        <taxon>African cichlids</taxon>
        <taxon>Pseudocrenilabrinae</taxon>
        <taxon>Haplochromini</taxon>
        <taxon>Pundamilia</taxon>
    </lineage>
</organism>
<feature type="signal peptide" evidence="2">
    <location>
        <begin position="1"/>
        <end position="21"/>
    </location>
</feature>
<feature type="chain" id="PRO_5041460652" evidence="2">
    <location>
        <begin position="22"/>
        <end position="240"/>
    </location>
</feature>
<evidence type="ECO:0000313" key="4">
    <source>
        <dbReference type="Proteomes" id="UP000695023"/>
    </source>
</evidence>
<dbReference type="AlphaFoldDB" id="A0A9Y6J8B6"/>
<evidence type="ECO:0000256" key="2">
    <source>
        <dbReference type="SAM" id="SignalP"/>
    </source>
</evidence>
<feature type="domain" description="Ig-like" evidence="3">
    <location>
        <begin position="18"/>
        <end position="100"/>
    </location>
</feature>
<dbReference type="InterPro" id="IPR007110">
    <property type="entry name" value="Ig-like_dom"/>
</dbReference>
<dbReference type="Gene3D" id="2.60.40.10">
    <property type="entry name" value="Immunoglobulins"/>
    <property type="match status" value="1"/>
</dbReference>
<keyword evidence="1" id="KW-1133">Transmembrane helix</keyword>